<keyword evidence="1" id="KW-1133">Transmembrane helix</keyword>
<keyword evidence="1" id="KW-0472">Membrane</keyword>
<dbReference type="Proteomes" id="UP000574317">
    <property type="component" value="Unassembled WGS sequence"/>
</dbReference>
<accession>A0A8H5N2Y2</accession>
<gene>
    <name evidence="2" type="ORF">FNAPI_7792</name>
</gene>
<feature type="transmembrane region" description="Helical" evidence="1">
    <location>
        <begin position="60"/>
        <end position="79"/>
    </location>
</feature>
<organism evidence="2 3">
    <name type="scientific">Fusarium napiforme</name>
    <dbReference type="NCBI Taxonomy" id="42672"/>
    <lineage>
        <taxon>Eukaryota</taxon>
        <taxon>Fungi</taxon>
        <taxon>Dikarya</taxon>
        <taxon>Ascomycota</taxon>
        <taxon>Pezizomycotina</taxon>
        <taxon>Sordariomycetes</taxon>
        <taxon>Hypocreomycetidae</taxon>
        <taxon>Hypocreales</taxon>
        <taxon>Nectriaceae</taxon>
        <taxon>Fusarium</taxon>
        <taxon>Fusarium fujikuroi species complex</taxon>
    </lineage>
</organism>
<evidence type="ECO:0000256" key="1">
    <source>
        <dbReference type="SAM" id="Phobius"/>
    </source>
</evidence>
<sequence>MPSISLTNNSTLHIDLAPYTTTATHTTKPTTPGYNHTLDFKPLLSRAFHKLHRRDTAPEIIGIVVGLTLLAAVIGDISTQVSKMVLKISSLSVMSDITAAMECIITPTTDITGFTTDDDIIVQALEDQNRYFRSQTPVIYIHSIHRMRWTHLRYMMD</sequence>
<comment type="caution">
    <text evidence="2">The sequence shown here is derived from an EMBL/GenBank/DDBJ whole genome shotgun (WGS) entry which is preliminary data.</text>
</comment>
<keyword evidence="1" id="KW-0812">Transmembrane</keyword>
<dbReference type="EMBL" id="JAAOAO010000287">
    <property type="protein sequence ID" value="KAF5550269.1"/>
    <property type="molecule type" value="Genomic_DNA"/>
</dbReference>
<evidence type="ECO:0000313" key="3">
    <source>
        <dbReference type="Proteomes" id="UP000574317"/>
    </source>
</evidence>
<proteinExistence type="predicted"/>
<reference evidence="2 3" key="1">
    <citation type="submission" date="2020-05" db="EMBL/GenBank/DDBJ databases">
        <title>Identification and distribution of gene clusters putatively required for synthesis of sphingolipid metabolism inhibitors in phylogenetically diverse species of the filamentous fungus Fusarium.</title>
        <authorList>
            <person name="Kim H.-S."/>
            <person name="Busman M."/>
            <person name="Brown D.W."/>
            <person name="Divon H."/>
            <person name="Uhlig S."/>
            <person name="Proctor R.H."/>
        </authorList>
    </citation>
    <scope>NUCLEOTIDE SEQUENCE [LARGE SCALE GENOMIC DNA]</scope>
    <source>
        <strain evidence="2 3">NRRL 25196</strain>
    </source>
</reference>
<dbReference type="AlphaFoldDB" id="A0A8H5N2Y2"/>
<keyword evidence="3" id="KW-1185">Reference proteome</keyword>
<protein>
    <submittedName>
        <fullName evidence="2">Uncharacterized protein</fullName>
    </submittedName>
</protein>
<name>A0A8H5N2Y2_9HYPO</name>
<evidence type="ECO:0000313" key="2">
    <source>
        <dbReference type="EMBL" id="KAF5550269.1"/>
    </source>
</evidence>